<dbReference type="EMBL" id="JBHPON010000002">
    <property type="protein sequence ID" value="MFC6036401.1"/>
    <property type="molecule type" value="Genomic_DNA"/>
</dbReference>
<dbReference type="SUPFAM" id="SSF64518">
    <property type="entry name" value="Phase 1 flagellin"/>
    <property type="match status" value="1"/>
</dbReference>
<keyword evidence="3" id="KW-1185">Reference proteome</keyword>
<comment type="caution">
    <text evidence="2">The sequence shown here is derived from an EMBL/GenBank/DDBJ whole genome shotgun (WGS) entry which is preliminary data.</text>
</comment>
<evidence type="ECO:0000313" key="2">
    <source>
        <dbReference type="EMBL" id="MFC6036401.1"/>
    </source>
</evidence>
<dbReference type="InterPro" id="IPR046358">
    <property type="entry name" value="Flagellin_C"/>
</dbReference>
<sequence>MSGYGFPTLLQYSRLTSTAADLKSRAEQARTEMVTGRIANLKTELGGTIGDVHLLNKAIGDVTARQDAATRALGRTQASQSALTLAGDGIVTIGADLLSAVGQSHEPSINIAGTKAKLQLDAAVSAFNTRYEGRSLFSGDASNLPALADAETLLTDVRAIFAGAADNAQLQTDLDAYFNDPAGGFETTIYTGGSGNAARTEIADGELVDYSAKADEQAVRDLLRHLATVVVADEQTGFVDRSAALSTAAGGLIQADSDITAIRARIGASEERIAAAQTRLEAEKTAYSITYNEHTARDPYEAATLLQQIESQLEASYIMTSRISLLSLTNYLR</sequence>
<proteinExistence type="predicted"/>
<accession>A0ABW1KZ56</accession>
<dbReference type="Proteomes" id="UP001596116">
    <property type="component" value="Unassembled WGS sequence"/>
</dbReference>
<evidence type="ECO:0000313" key="3">
    <source>
        <dbReference type="Proteomes" id="UP001596116"/>
    </source>
</evidence>
<keyword evidence="2" id="KW-0282">Flagellum</keyword>
<feature type="domain" description="Flagellin C-terminal" evidence="1">
    <location>
        <begin position="254"/>
        <end position="332"/>
    </location>
</feature>
<dbReference type="RefSeq" id="WP_379882368.1">
    <property type="nucleotide sequence ID" value="NZ_JBHPON010000002.1"/>
</dbReference>
<keyword evidence="2" id="KW-0969">Cilium</keyword>
<name>A0ABW1KZ56_9PROT</name>
<gene>
    <name evidence="2" type="ORF">ACFMB1_12670</name>
</gene>
<evidence type="ECO:0000259" key="1">
    <source>
        <dbReference type="Pfam" id="PF00700"/>
    </source>
</evidence>
<protein>
    <submittedName>
        <fullName evidence="2">Flagellin</fullName>
    </submittedName>
</protein>
<organism evidence="2 3">
    <name type="scientific">Hyphococcus aureus</name>
    <dbReference type="NCBI Taxonomy" id="2666033"/>
    <lineage>
        <taxon>Bacteria</taxon>
        <taxon>Pseudomonadati</taxon>
        <taxon>Pseudomonadota</taxon>
        <taxon>Alphaproteobacteria</taxon>
        <taxon>Parvularculales</taxon>
        <taxon>Parvularculaceae</taxon>
        <taxon>Hyphococcus</taxon>
    </lineage>
</organism>
<reference evidence="2 3" key="1">
    <citation type="submission" date="2024-09" db="EMBL/GenBank/DDBJ databases">
        <authorList>
            <person name="Zhang Z.-H."/>
        </authorList>
    </citation>
    <scope>NUCLEOTIDE SEQUENCE [LARGE SCALE GENOMIC DNA]</scope>
    <source>
        <strain evidence="2 3">HHTR114</strain>
    </source>
</reference>
<dbReference type="Pfam" id="PF00700">
    <property type="entry name" value="Flagellin_C"/>
    <property type="match status" value="1"/>
</dbReference>
<keyword evidence="2" id="KW-0966">Cell projection</keyword>